<feature type="repeat" description="ANK" evidence="3">
    <location>
        <begin position="1194"/>
        <end position="1226"/>
    </location>
</feature>
<dbReference type="InterPro" id="IPR002110">
    <property type="entry name" value="Ankyrin_rpt"/>
</dbReference>
<keyword evidence="2 3" id="KW-0040">ANK repeat</keyword>
<dbReference type="Proteomes" id="UP001201262">
    <property type="component" value="Unassembled WGS sequence"/>
</dbReference>
<dbReference type="Gene3D" id="1.25.40.20">
    <property type="entry name" value="Ankyrin repeat-containing domain"/>
    <property type="match status" value="7"/>
</dbReference>
<dbReference type="PANTHER" id="PTHR24198:SF165">
    <property type="entry name" value="ANKYRIN REPEAT-CONTAINING PROTEIN-RELATED"/>
    <property type="match status" value="1"/>
</dbReference>
<dbReference type="RefSeq" id="XP_046068269.1">
    <property type="nucleotide sequence ID" value="XM_046211850.1"/>
</dbReference>
<dbReference type="SUPFAM" id="SSF52540">
    <property type="entry name" value="P-loop containing nucleoside triphosphate hydrolases"/>
    <property type="match status" value="1"/>
</dbReference>
<dbReference type="PANTHER" id="PTHR24198">
    <property type="entry name" value="ANKYRIN REPEAT AND PROTEIN KINASE DOMAIN-CONTAINING PROTEIN"/>
    <property type="match status" value="1"/>
</dbReference>
<dbReference type="InterPro" id="IPR036770">
    <property type="entry name" value="Ankyrin_rpt-contain_sf"/>
</dbReference>
<evidence type="ECO:0000256" key="3">
    <source>
        <dbReference type="PROSITE-ProRule" id="PRU00023"/>
    </source>
</evidence>
<dbReference type="InterPro" id="IPR027417">
    <property type="entry name" value="P-loop_NTPase"/>
</dbReference>
<keyword evidence="1" id="KW-0677">Repeat</keyword>
<keyword evidence="6" id="KW-1185">Reference proteome</keyword>
<evidence type="ECO:0000256" key="2">
    <source>
        <dbReference type="ARBA" id="ARBA00023043"/>
    </source>
</evidence>
<evidence type="ECO:0000259" key="4">
    <source>
        <dbReference type="Pfam" id="PF24883"/>
    </source>
</evidence>
<dbReference type="PRINTS" id="PR01415">
    <property type="entry name" value="ANKYRIN"/>
</dbReference>
<dbReference type="SUPFAM" id="SSF48403">
    <property type="entry name" value="Ankyrin repeat"/>
    <property type="match status" value="4"/>
</dbReference>
<feature type="domain" description="Nephrocystin 3-like N-terminal" evidence="4">
    <location>
        <begin position="67"/>
        <end position="226"/>
    </location>
</feature>
<dbReference type="SMART" id="SM00248">
    <property type="entry name" value="ANK"/>
    <property type="match status" value="23"/>
</dbReference>
<evidence type="ECO:0000256" key="1">
    <source>
        <dbReference type="ARBA" id="ARBA00022737"/>
    </source>
</evidence>
<organism evidence="5 6">
    <name type="scientific">Talaromyces proteolyticus</name>
    <dbReference type="NCBI Taxonomy" id="1131652"/>
    <lineage>
        <taxon>Eukaryota</taxon>
        <taxon>Fungi</taxon>
        <taxon>Dikarya</taxon>
        <taxon>Ascomycota</taxon>
        <taxon>Pezizomycotina</taxon>
        <taxon>Eurotiomycetes</taxon>
        <taxon>Eurotiomycetidae</taxon>
        <taxon>Eurotiales</taxon>
        <taxon>Trichocomaceae</taxon>
        <taxon>Talaromyces</taxon>
        <taxon>Talaromyces sect. Bacilispori</taxon>
    </lineage>
</organism>
<dbReference type="Gene3D" id="3.40.50.300">
    <property type="entry name" value="P-loop containing nucleotide triphosphate hydrolases"/>
    <property type="match status" value="1"/>
</dbReference>
<reference evidence="5" key="1">
    <citation type="submission" date="2021-12" db="EMBL/GenBank/DDBJ databases">
        <title>Convergent genome expansion in fungi linked to evolution of root-endophyte symbiosis.</title>
        <authorList>
            <consortium name="DOE Joint Genome Institute"/>
            <person name="Ke Y.-H."/>
            <person name="Bonito G."/>
            <person name="Liao H.-L."/>
            <person name="Looney B."/>
            <person name="Rojas-Flechas A."/>
            <person name="Nash J."/>
            <person name="Hameed K."/>
            <person name="Schadt C."/>
            <person name="Martin F."/>
            <person name="Crous P.W."/>
            <person name="Miettinen O."/>
            <person name="Magnuson J.K."/>
            <person name="Labbe J."/>
            <person name="Jacobson D."/>
            <person name="Doktycz M.J."/>
            <person name="Veneault-Fourrey C."/>
            <person name="Kuo A."/>
            <person name="Mondo S."/>
            <person name="Calhoun S."/>
            <person name="Riley R."/>
            <person name="Ohm R."/>
            <person name="LaButti K."/>
            <person name="Andreopoulos B."/>
            <person name="Pangilinan J."/>
            <person name="Nolan M."/>
            <person name="Tritt A."/>
            <person name="Clum A."/>
            <person name="Lipzen A."/>
            <person name="Daum C."/>
            <person name="Barry K."/>
            <person name="Grigoriev I.V."/>
            <person name="Vilgalys R."/>
        </authorList>
    </citation>
    <scope>NUCLEOTIDE SEQUENCE</scope>
    <source>
        <strain evidence="5">PMI_201</strain>
    </source>
</reference>
<evidence type="ECO:0000313" key="6">
    <source>
        <dbReference type="Proteomes" id="UP001201262"/>
    </source>
</evidence>
<dbReference type="Pfam" id="PF24883">
    <property type="entry name" value="NPHP3_N"/>
    <property type="match status" value="1"/>
</dbReference>
<dbReference type="Pfam" id="PF13857">
    <property type="entry name" value="Ank_5"/>
    <property type="match status" value="1"/>
</dbReference>
<accession>A0AAD4KIY8</accession>
<feature type="repeat" description="ANK" evidence="3">
    <location>
        <begin position="696"/>
        <end position="728"/>
    </location>
</feature>
<dbReference type="PROSITE" id="PS50297">
    <property type="entry name" value="ANK_REP_REGION"/>
    <property type="match status" value="5"/>
</dbReference>
<feature type="repeat" description="ANK" evidence="3">
    <location>
        <begin position="885"/>
        <end position="919"/>
    </location>
</feature>
<dbReference type="InterPro" id="IPR056884">
    <property type="entry name" value="NPHP3-like_N"/>
</dbReference>
<feature type="repeat" description="ANK" evidence="3">
    <location>
        <begin position="533"/>
        <end position="566"/>
    </location>
</feature>
<dbReference type="EMBL" id="JAJTJA010000011">
    <property type="protein sequence ID" value="KAH8692272.1"/>
    <property type="molecule type" value="Genomic_DNA"/>
</dbReference>
<feature type="repeat" description="ANK" evidence="3">
    <location>
        <begin position="1830"/>
        <end position="1862"/>
    </location>
</feature>
<sequence length="2021" mass="225885">MSRAEYNLEEDEDVVMVGPEDIHGFNTDNVLPLSAHDLTEIRKWLQPTQYDRENSEFHRHAASHLPGTGSWLTSSSIYREWHEGNKNGLLWIKGIPGSGKSVIAASLINILCKEGCPVIYFFFRQIIDANHKPTAALRDWLDQVLRYSPPLQKRLKAYCEEGQTIENLSMSDLWKDLRLAIGAFPKVYCIVDALDEMDQGNDHFLHELVELGNWRPSNIKVLITSRPVATVERALGFNSMPQLRLEEQLVDIDIVTYVQQRLKSSNVPREYYPTVKEAVPGRANGLFLYAKLAMDSFVEPNADVQEVHKTLPMDLNVMYTNLLREHAIRSQVPRDIQLLIIQFVTHATRPLRLLEIVEMISKAINQYGNGHKPKVIKDLVRVACGPLIEVLPDETVSVVHHSFTEFLKGLTRHIKPHSPITDEYIILRPGPTNKDLAMACLSYLEAGCLDNWNPTNYPKRRGISRAGQAIRPDIKLKNPFLEYAIRNWGIHVRRADLADMDMTDLYRRLDYLFAKTSHIQALLDMDWPVDTTENVTVLHIAARAGLTKYVAHLLSREEFDVNAKDGYKKSPLFWAVFSGYSDTVRLFINQGGLSDKSDNVCVELLHLAAMNNFGDIVRIILDAGVDPLIRKKRSRCYPFKNACESGCIDAVSAFILHIKDIDIAHMALSWAAGRGQSEVVARIMEYPGLDVNVKYLGNTPLFDACRNRDQKTISILLEAGADPTVFSNPGRCDEQSQSGTDKQTRGFTPLHAFCGLGGRSWGPLDTGYCIELLIQAGADVHQKAPDGSTALFYASQHFTHLIKPLLAAGADPNVADDWGDTPLHVLKSKDLDILSCLFGRCDVDINKPRKSDGKSPLLCRLSLHPVEEALALLEYAPDVHATDYEGNGPLHIVLSHLDITDNQIQALLAAGADPNLKNKKGQTPLHVMIGPNSELIDILLDAGADLEACDNEGQTPLFKILSPLENSRFNTGPIREKLIQRGARLEIRDLKGRTILHQVVHKKQYLVKHLIGLGLDQNVIDYEGNTLFHEIIANGDGIFHPVIVDDEISISEGLVSRTKSEIRELAIVPNQTNYHGRNALHMVCANLHENINSTNVIENSTAKLDFVLDLCKEIDCADNQGIRPLHLAATISEGYVYRLLAAGADLLGATYQGMTVLHLSSRTRQVNTVGLILSEILNLNAEKRMKFINHQNDDGKTALHYACRSGRPETVKLLLEAGADPSLQDRLGRSPLESCAEFDEELELWGQYRTRNMYGAGIDIGDNNRPVQQGLLSGPLSYLWTKDPRRIDARFLSKIPHSCIAREDDTVRLDEILDLLVQYDARIKRDPTPLINAIAAAKSMNAGYSLQRLLKLESRIGGTNTIEKFESSDLCILDSIFFAQSKRDAIRSSEFFKSGSKESSWSIFGEILRLREFELLKELINEGFDLQRLNEAGKSVLHSLSIWGYANILKDLCTVETARGFDDYEWCKGMDEGRTPEFILLQVEPLLLAACKRKLPNMDVIKVLVEKISVNLDAQARCEVDDQPVASQGCLHELACGRHWWQVMQALPYLVEKGASLELRDEMGRTPLHIALSSKEVFSKEASVYLIEAGADVNAATYKNDTSLSMAGTNVEMVKMLLSHGAKVTADSIFAAIDINQPEILKSLLAQGSYANLTVRFESYPLQHAASLQLGINSIEYMNTPSTEVIAYRLIQTHLMKILLDYGADIYAEFYKDVPQTRHTVVHEIIEHGVLVKPILNIASLEIERRDPSGCTLLLAACKRRQREEQHEADTIDTAYSVFQHLCSRGADLTVCDHQGCNIFHHLVVDLDLCEFLEHAVRLVPHLLQKADHNGNTPFHYALRDGKLPVIEFLFQQGVDSLKPDSEGNTALHFLANRPEGFTGNVERLFHVLVNQGIPINDRNKSGETALFAFVKNCLFGWVGSHGYAFAHERKKAINSIVPVIQQFRDAGADIFARSNSGSTLLHLLASSHVGEEAAGCFKHLVDLGLDPMAEDNSQRTSLDVAAACENSFILRLFERESLEV</sequence>
<dbReference type="GeneID" id="70242137"/>
<name>A0AAD4KIY8_9EURO</name>
<dbReference type="PROSITE" id="PS50088">
    <property type="entry name" value="ANK_REPEAT"/>
    <property type="match status" value="6"/>
</dbReference>
<dbReference type="Pfam" id="PF12796">
    <property type="entry name" value="Ank_2"/>
    <property type="match status" value="6"/>
</dbReference>
<gene>
    <name evidence="5" type="ORF">BGW36DRAFT_303171</name>
</gene>
<proteinExistence type="predicted"/>
<protein>
    <submittedName>
        <fullName evidence="5">Ankyrin repeat-containing domain protein</fullName>
    </submittedName>
</protein>
<comment type="caution">
    <text evidence="5">The sequence shown here is derived from an EMBL/GenBank/DDBJ whole genome shotgun (WGS) entry which is preliminary data.</text>
</comment>
<feature type="repeat" description="ANK" evidence="3">
    <location>
        <begin position="1563"/>
        <end position="1598"/>
    </location>
</feature>
<evidence type="ECO:0000313" key="5">
    <source>
        <dbReference type="EMBL" id="KAH8692272.1"/>
    </source>
</evidence>